<accession>A0A6G1E878</accession>
<dbReference type="GO" id="GO:0009451">
    <property type="term" value="P:RNA modification"/>
    <property type="evidence" value="ECO:0007669"/>
    <property type="project" value="InterPro"/>
</dbReference>
<evidence type="ECO:0000256" key="3">
    <source>
        <dbReference type="PROSITE-ProRule" id="PRU00708"/>
    </source>
</evidence>
<dbReference type="Pfam" id="PF20431">
    <property type="entry name" value="E_motif"/>
    <property type="match status" value="1"/>
</dbReference>
<dbReference type="FunFam" id="1.25.40.10:FF:000345">
    <property type="entry name" value="Pentatricopeptide repeat-containing protein"/>
    <property type="match status" value="1"/>
</dbReference>
<feature type="repeat" description="PPR" evidence="3">
    <location>
        <begin position="120"/>
        <end position="150"/>
    </location>
</feature>
<dbReference type="PANTHER" id="PTHR47926">
    <property type="entry name" value="PENTATRICOPEPTIDE REPEAT-CONTAINING PROTEIN"/>
    <property type="match status" value="1"/>
</dbReference>
<dbReference type="PANTHER" id="PTHR47926:SF484">
    <property type="entry name" value="PENTATRICOPEPTIDE REPEAT-CONTAINING PROTEIN"/>
    <property type="match status" value="1"/>
</dbReference>
<evidence type="ECO:0000313" key="4">
    <source>
        <dbReference type="EMBL" id="KAF0920672.1"/>
    </source>
</evidence>
<organism evidence="4 5">
    <name type="scientific">Oryza meyeriana var. granulata</name>
    <dbReference type="NCBI Taxonomy" id="110450"/>
    <lineage>
        <taxon>Eukaryota</taxon>
        <taxon>Viridiplantae</taxon>
        <taxon>Streptophyta</taxon>
        <taxon>Embryophyta</taxon>
        <taxon>Tracheophyta</taxon>
        <taxon>Spermatophyta</taxon>
        <taxon>Magnoliopsida</taxon>
        <taxon>Liliopsida</taxon>
        <taxon>Poales</taxon>
        <taxon>Poaceae</taxon>
        <taxon>BOP clade</taxon>
        <taxon>Oryzoideae</taxon>
        <taxon>Oryzeae</taxon>
        <taxon>Oryzinae</taxon>
        <taxon>Oryza</taxon>
        <taxon>Oryza meyeriana</taxon>
    </lineage>
</organism>
<dbReference type="Pfam" id="PF13041">
    <property type="entry name" value="PPR_2"/>
    <property type="match status" value="2"/>
</dbReference>
<feature type="repeat" description="PPR" evidence="3">
    <location>
        <begin position="246"/>
        <end position="280"/>
    </location>
</feature>
<dbReference type="NCBIfam" id="TIGR00756">
    <property type="entry name" value="PPR"/>
    <property type="match status" value="5"/>
</dbReference>
<protein>
    <recommendedName>
        <fullName evidence="6">Pentacotripeptide-repeat region of PRORP domain-containing protein</fullName>
    </recommendedName>
</protein>
<evidence type="ECO:0008006" key="6">
    <source>
        <dbReference type="Google" id="ProtNLM"/>
    </source>
</evidence>
<dbReference type="FunFam" id="1.25.40.10:FF:000348">
    <property type="entry name" value="Pentatricopeptide repeat-containing protein chloroplastic"/>
    <property type="match status" value="1"/>
</dbReference>
<keyword evidence="2" id="KW-0809">Transit peptide</keyword>
<dbReference type="InterPro" id="IPR002885">
    <property type="entry name" value="PPR_rpt"/>
</dbReference>
<evidence type="ECO:0000256" key="2">
    <source>
        <dbReference type="ARBA" id="ARBA00022946"/>
    </source>
</evidence>
<proteinExistence type="predicted"/>
<name>A0A6G1E878_9ORYZ</name>
<keyword evidence="5" id="KW-1185">Reference proteome</keyword>
<dbReference type="EMBL" id="SPHZ02000005">
    <property type="protein sequence ID" value="KAF0920672.1"/>
    <property type="molecule type" value="Genomic_DNA"/>
</dbReference>
<reference evidence="4 5" key="1">
    <citation type="submission" date="2019-11" db="EMBL/GenBank/DDBJ databases">
        <title>Whole genome sequence of Oryza granulata.</title>
        <authorList>
            <person name="Li W."/>
        </authorList>
    </citation>
    <scope>NUCLEOTIDE SEQUENCE [LARGE SCALE GENOMIC DNA]</scope>
    <source>
        <strain evidence="5">cv. Menghai</strain>
        <tissue evidence="4">Leaf</tissue>
    </source>
</reference>
<dbReference type="Gene3D" id="1.25.40.10">
    <property type="entry name" value="Tetratricopeptide repeat domain"/>
    <property type="match status" value="4"/>
</dbReference>
<dbReference type="InterPro" id="IPR011990">
    <property type="entry name" value="TPR-like_helical_dom_sf"/>
</dbReference>
<dbReference type="PROSITE" id="PS51375">
    <property type="entry name" value="PPR"/>
    <property type="match status" value="4"/>
</dbReference>
<dbReference type="InterPro" id="IPR046960">
    <property type="entry name" value="PPR_At4g14850-like_plant"/>
</dbReference>
<dbReference type="OrthoDB" id="185373at2759"/>
<feature type="repeat" description="PPR" evidence="3">
    <location>
        <begin position="347"/>
        <end position="381"/>
    </location>
</feature>
<dbReference type="Proteomes" id="UP000479710">
    <property type="component" value="Unassembled WGS sequence"/>
</dbReference>
<dbReference type="AlphaFoldDB" id="A0A6G1E878"/>
<keyword evidence="1" id="KW-0677">Repeat</keyword>
<feature type="repeat" description="PPR" evidence="3">
    <location>
        <begin position="184"/>
        <end position="218"/>
    </location>
</feature>
<comment type="caution">
    <text evidence="4">The sequence shown here is derived from an EMBL/GenBank/DDBJ whole genome shotgun (WGS) entry which is preliminary data.</text>
</comment>
<evidence type="ECO:0000256" key="1">
    <source>
        <dbReference type="ARBA" id="ARBA00022737"/>
    </source>
</evidence>
<dbReference type="FunFam" id="1.25.40.10:FF:001230">
    <property type="entry name" value="Os01g0880900 protein"/>
    <property type="match status" value="1"/>
</dbReference>
<sequence length="548" mass="60241">MAAGRVRPLHGLYVRRGCRDPDKWADLAKDYASNSFLREAAIIYSKQLTYRTHHLPLVIVLLKATASRADPNLGRALHAEAVKSANARDRVVGTTLVSLYCKCGLLADARGVFDGMPDGNAVTCNAMLAGYAAAGDMVKAEELFVGMDSRSPITWATLIRGFAEKGDMAEARRVFEASPPGMRTVVTWTVVVHGYVVAGDMETARELFDKMPARNAFVWSSMVTGYFKAGDADEAQAVFDRIPVRNLVNWNALIAGYAKVGFCEKALEAFHSMLEDRIKPDEFTVAGVLSACAQLGSLEQARKVHKFIIQHHIRKNQFVLNGLVDMFAKCGDLVFAQKIFDNMQWRNTACWNSMISALSSHGHSIEAIQLFSKMECSEQKPDEITLLAVLGACTHGGFVDEGLRIFNKFDVYGFAAGVEHYGCLVDLLGRAGRLREAYEIVTNMLIEPNEVIWGSLLGACRVHGDAEMSELVSSEIRQLHSRCVSTNGAEYILLSNIMASSEKREQAERMRRKMALHGVGKTPGCSSVELDIPEHQVRAGSGTSSQLH</sequence>
<evidence type="ECO:0000313" key="5">
    <source>
        <dbReference type="Proteomes" id="UP000479710"/>
    </source>
</evidence>
<gene>
    <name evidence="4" type="ORF">E2562_036181</name>
</gene>
<dbReference type="GO" id="GO:0003723">
    <property type="term" value="F:RNA binding"/>
    <property type="evidence" value="ECO:0007669"/>
    <property type="project" value="InterPro"/>
</dbReference>
<dbReference type="InterPro" id="IPR046848">
    <property type="entry name" value="E_motif"/>
</dbReference>
<dbReference type="SUPFAM" id="SSF48452">
    <property type="entry name" value="TPR-like"/>
    <property type="match status" value="1"/>
</dbReference>
<dbReference type="Pfam" id="PF01535">
    <property type="entry name" value="PPR"/>
    <property type="match status" value="7"/>
</dbReference>